<comment type="caution">
    <text evidence="2">The sequence shown here is derived from an EMBL/GenBank/DDBJ whole genome shotgun (WGS) entry which is preliminary data.</text>
</comment>
<sequence length="656" mass="76006">MDGTLHGTSIPKNIFFTAAINPLVKIEENTDQVHRSDYIVHDLPQSLKDLKVSYGALESRTLADYIVRKIVMFQLTPSAKSGKTMPLDDYVQGTLADSILKAQEFCEKYLGHNSVSQREIQRCFSLIDFFWTMRYDDELTYDQKTYTPNPIRCIALSIALIYYFRLPTKDFNLQRNKKEAPSREQLTELLCQAIPDFDQVVQNELERFVNTNNFVIPQGVAINQAVREHIFSIVVSIVTRTALCIIGVPGQSKTLSFQIVLQNLQGAQLSAKSFCKRLPAIDPFFCLGSKYSRSENIAFIFERAIKREQQYEQNRMNPSQTTVFRMPDFPDDIDNELRNVEILSNIKLCMETGKTILMINTGRIHGSLYDVFNQNFSIMANEESRKIFSKVAIGPKTIDVVVHEDFQCIVHIKRCEFKDIPAPFLSRFQKYSFSILDFYSIQLREIPVEEQTLMKIVEKKARSFIDHYGKEYFYGFNDETLYSCLLSLIRRNAQGEPYLSNIHENYNQLTIQSKPFIEQDINDKKQCFLYAIISKILQLASPESMIFKLPTFEEGTTRSLCQNYFYQQEHFYVENFLYRLISTPTLATDDNELLTMNNNVEEKINNIGITRKLMIFTRTSSFVVSLNKQSKNDLFRKDDENDVMIIIGDKVDIINL</sequence>
<dbReference type="PANTHER" id="PTHR22605:SF1">
    <property type="entry name" value="RZ-TYPE DOMAIN-CONTAINING PROTEIN"/>
    <property type="match status" value="1"/>
</dbReference>
<dbReference type="GO" id="GO:0004842">
    <property type="term" value="F:ubiquitin-protein transferase activity"/>
    <property type="evidence" value="ECO:0007669"/>
    <property type="project" value="InterPro"/>
</dbReference>
<dbReference type="Proteomes" id="UP000682733">
    <property type="component" value="Unassembled WGS sequence"/>
</dbReference>
<proteinExistence type="predicted"/>
<organism evidence="2 3">
    <name type="scientific">Didymodactylos carnosus</name>
    <dbReference type="NCBI Taxonomy" id="1234261"/>
    <lineage>
        <taxon>Eukaryota</taxon>
        <taxon>Metazoa</taxon>
        <taxon>Spiralia</taxon>
        <taxon>Gnathifera</taxon>
        <taxon>Rotifera</taxon>
        <taxon>Eurotatoria</taxon>
        <taxon>Bdelloidea</taxon>
        <taxon>Philodinida</taxon>
        <taxon>Philodinidae</taxon>
        <taxon>Didymodactylos</taxon>
    </lineage>
</organism>
<dbReference type="AlphaFoldDB" id="A0A8S2SHZ7"/>
<evidence type="ECO:0000313" key="1">
    <source>
        <dbReference type="EMBL" id="CAF1425103.1"/>
    </source>
</evidence>
<dbReference type="PANTHER" id="PTHR22605">
    <property type="entry name" value="RZ-TYPE DOMAIN-CONTAINING PROTEIN"/>
    <property type="match status" value="1"/>
</dbReference>
<gene>
    <name evidence="1" type="ORF">OVA965_LOCUS33824</name>
    <name evidence="2" type="ORF">TMI583_LOCUS34727</name>
</gene>
<dbReference type="EMBL" id="CAJOBA010049511">
    <property type="protein sequence ID" value="CAF4224514.1"/>
    <property type="molecule type" value="Genomic_DNA"/>
</dbReference>
<dbReference type="InterPro" id="IPR031248">
    <property type="entry name" value="RNF213"/>
</dbReference>
<name>A0A8S2SHZ7_9BILA</name>
<reference evidence="2" key="1">
    <citation type="submission" date="2021-02" db="EMBL/GenBank/DDBJ databases">
        <authorList>
            <person name="Nowell W R."/>
        </authorList>
    </citation>
    <scope>NUCLEOTIDE SEQUENCE</scope>
</reference>
<dbReference type="GO" id="GO:0016887">
    <property type="term" value="F:ATP hydrolysis activity"/>
    <property type="evidence" value="ECO:0007669"/>
    <property type="project" value="InterPro"/>
</dbReference>
<evidence type="ECO:0000313" key="2">
    <source>
        <dbReference type="EMBL" id="CAF4224514.1"/>
    </source>
</evidence>
<evidence type="ECO:0000313" key="3">
    <source>
        <dbReference type="Proteomes" id="UP000682733"/>
    </source>
</evidence>
<protein>
    <submittedName>
        <fullName evidence="2">Uncharacterized protein</fullName>
    </submittedName>
</protein>
<dbReference type="EMBL" id="CAJNOK010027738">
    <property type="protein sequence ID" value="CAF1425103.1"/>
    <property type="molecule type" value="Genomic_DNA"/>
</dbReference>
<dbReference type="Proteomes" id="UP000677228">
    <property type="component" value="Unassembled WGS sequence"/>
</dbReference>
<feature type="non-terminal residue" evidence="2">
    <location>
        <position position="1"/>
    </location>
</feature>
<accession>A0A8S2SHZ7</accession>